<organism evidence="9 10">
    <name type="scientific">Ureaplasma ceti</name>
    <dbReference type="NCBI Taxonomy" id="3119530"/>
    <lineage>
        <taxon>Bacteria</taxon>
        <taxon>Bacillati</taxon>
        <taxon>Mycoplasmatota</taxon>
        <taxon>Mycoplasmoidales</taxon>
        <taxon>Mycoplasmoidaceae</taxon>
        <taxon>Ureaplasma</taxon>
    </lineage>
</organism>
<evidence type="ECO:0000256" key="2">
    <source>
        <dbReference type="ARBA" id="ARBA00022490"/>
    </source>
</evidence>
<protein>
    <recommendedName>
        <fullName evidence="1 7">Transcriptional regulator MraZ</fullName>
    </recommendedName>
</protein>
<keyword evidence="5 7" id="KW-0238">DNA-binding</keyword>
<evidence type="ECO:0000313" key="10">
    <source>
        <dbReference type="Proteomes" id="UP001449582"/>
    </source>
</evidence>
<keyword evidence="4 7" id="KW-0805">Transcription regulation</keyword>
<comment type="similarity">
    <text evidence="7">Belongs to the MraZ family.</text>
</comment>
<dbReference type="CDD" id="cd16321">
    <property type="entry name" value="MraZ_C"/>
    <property type="match status" value="1"/>
</dbReference>
<comment type="caution">
    <text evidence="9">The sequence shown here is derived from an EMBL/GenBank/DDBJ whole genome shotgun (WGS) entry which is preliminary data.</text>
</comment>
<dbReference type="InterPro" id="IPR038619">
    <property type="entry name" value="MraZ_sf"/>
</dbReference>
<evidence type="ECO:0000256" key="3">
    <source>
        <dbReference type="ARBA" id="ARBA00022737"/>
    </source>
</evidence>
<reference evidence="9" key="1">
    <citation type="submission" date="2024-02" db="EMBL/GenBank/DDBJ databases">
        <title>Draft genome sequence of new strains in genus Ureaplasma.</title>
        <authorList>
            <person name="Nakajima Y."/>
            <person name="Segawa T."/>
        </authorList>
    </citation>
    <scope>NUCLEOTIDE SEQUENCE [LARGE SCALE GENOMIC DNA]</scope>
    <source>
        <strain evidence="9">OM1</strain>
    </source>
</reference>
<dbReference type="Proteomes" id="UP001449582">
    <property type="component" value="Unassembled WGS sequence"/>
</dbReference>
<feature type="domain" description="SpoVT-AbrB" evidence="8">
    <location>
        <begin position="5"/>
        <end position="47"/>
    </location>
</feature>
<keyword evidence="2 7" id="KW-0963">Cytoplasm</keyword>
<proteinExistence type="inferred from homology"/>
<dbReference type="PANTHER" id="PTHR34701:SF1">
    <property type="entry name" value="TRANSCRIPTIONAL REGULATOR MRAZ"/>
    <property type="match status" value="1"/>
</dbReference>
<gene>
    <name evidence="7 9" type="primary">mraZ</name>
    <name evidence="9" type="ORF">UREOM_1310</name>
</gene>
<evidence type="ECO:0000313" key="9">
    <source>
        <dbReference type="EMBL" id="GAA5414420.1"/>
    </source>
</evidence>
<comment type="subunit">
    <text evidence="7">Forms oligomers.</text>
</comment>
<evidence type="ECO:0000259" key="8">
    <source>
        <dbReference type="PROSITE" id="PS51740"/>
    </source>
</evidence>
<evidence type="ECO:0000256" key="4">
    <source>
        <dbReference type="ARBA" id="ARBA00023015"/>
    </source>
</evidence>
<evidence type="ECO:0000256" key="5">
    <source>
        <dbReference type="ARBA" id="ARBA00023125"/>
    </source>
</evidence>
<evidence type="ECO:0000256" key="7">
    <source>
        <dbReference type="HAMAP-Rule" id="MF_01008"/>
    </source>
</evidence>
<evidence type="ECO:0000256" key="1">
    <source>
        <dbReference type="ARBA" id="ARBA00013860"/>
    </source>
</evidence>
<dbReference type="InterPro" id="IPR035644">
    <property type="entry name" value="MraZ_C"/>
</dbReference>
<accession>A0ABP9U5V2</accession>
<keyword evidence="3" id="KW-0677">Repeat</keyword>
<keyword evidence="6 7" id="KW-0804">Transcription</keyword>
<sequence length="145" mass="16323">MLLGTYEHSLDSKKRLTLPASIRRKLDAVVMISASPDKCIELRTPEEFQKYADALNQNGSNKAKLRALQRAILGNTFEVQIDSANRILLPSVLIKVCSINKNVVLIGVGNKVEIWDADIYNEEKRVDDINSLSSIFEEMDDDNDE</sequence>
<dbReference type="InterPro" id="IPR007159">
    <property type="entry name" value="SpoVT-AbrB_dom"/>
</dbReference>
<dbReference type="RefSeq" id="WP_353289585.1">
    <property type="nucleotide sequence ID" value="NZ_BAABQM010000001.1"/>
</dbReference>
<dbReference type="InterPro" id="IPR035642">
    <property type="entry name" value="MraZ_N"/>
</dbReference>
<dbReference type="PANTHER" id="PTHR34701">
    <property type="entry name" value="TRANSCRIPTIONAL REGULATOR MRAZ"/>
    <property type="match status" value="1"/>
</dbReference>
<dbReference type="InterPro" id="IPR020603">
    <property type="entry name" value="MraZ_dom"/>
</dbReference>
<dbReference type="InterPro" id="IPR037914">
    <property type="entry name" value="SpoVT-AbrB_sf"/>
</dbReference>
<dbReference type="Pfam" id="PF02381">
    <property type="entry name" value="MraZ"/>
    <property type="match status" value="2"/>
</dbReference>
<dbReference type="InterPro" id="IPR003444">
    <property type="entry name" value="MraZ"/>
</dbReference>
<dbReference type="PROSITE" id="PS51740">
    <property type="entry name" value="SPOVT_ABRB"/>
    <property type="match status" value="2"/>
</dbReference>
<dbReference type="EMBL" id="BAABQM010000001">
    <property type="protein sequence ID" value="GAA5414420.1"/>
    <property type="molecule type" value="Genomic_DNA"/>
</dbReference>
<keyword evidence="10" id="KW-1185">Reference proteome</keyword>
<evidence type="ECO:0000256" key="6">
    <source>
        <dbReference type="ARBA" id="ARBA00023163"/>
    </source>
</evidence>
<dbReference type="CDD" id="cd16320">
    <property type="entry name" value="MraZ_N"/>
    <property type="match status" value="1"/>
</dbReference>
<feature type="domain" description="SpoVT-AbrB" evidence="8">
    <location>
        <begin position="76"/>
        <end position="119"/>
    </location>
</feature>
<comment type="subcellular location">
    <subcellularLocation>
        <location evidence="7">Cytoplasm</location>
        <location evidence="7">Nucleoid</location>
    </subcellularLocation>
</comment>
<dbReference type="HAMAP" id="MF_01008">
    <property type="entry name" value="MraZ"/>
    <property type="match status" value="1"/>
</dbReference>
<dbReference type="SUPFAM" id="SSF89447">
    <property type="entry name" value="AbrB/MazE/MraZ-like"/>
    <property type="match status" value="1"/>
</dbReference>
<name>A0ABP9U5V2_9BACT</name>
<dbReference type="Gene3D" id="3.40.1550.20">
    <property type="entry name" value="Transcriptional regulator MraZ domain"/>
    <property type="match status" value="1"/>
</dbReference>
<dbReference type="NCBIfam" id="TIGR00242">
    <property type="entry name" value="division/cell wall cluster transcriptional repressor MraZ"/>
    <property type="match status" value="1"/>
</dbReference>